<evidence type="ECO:0000256" key="2">
    <source>
        <dbReference type="ARBA" id="ARBA00023015"/>
    </source>
</evidence>
<dbReference type="SUPFAM" id="SSF46785">
    <property type="entry name" value="Winged helix' DNA-binding domain"/>
    <property type="match status" value="1"/>
</dbReference>
<reference evidence="6 7" key="1">
    <citation type="journal article" date="2008" name="Environ. Microbiol.">
        <title>The genome of Erwinia tasmaniensis strain Et1/99, a non-pathogenic bacterium in the genus Erwinia.</title>
        <authorList>
            <person name="Kube M."/>
            <person name="Migdoll A.M."/>
            <person name="Mueller I."/>
            <person name="Kuhl H."/>
            <person name="Beck A."/>
            <person name="Reinhardt R."/>
            <person name="Geider K."/>
        </authorList>
    </citation>
    <scope>NUCLEOTIDE SEQUENCE [LARGE SCALE GENOMIC DNA]</scope>
    <source>
        <strain evidence="7">DSM 17950 / CFBP 7177 / CIP 109463 / NCPPB 4357 / Et1/99</strain>
    </source>
</reference>
<dbReference type="STRING" id="465817.ETA_01250"/>
<sequence>MRQGTDVAINFTLAQIEAFTCVCECGNLTRAAVKLGKDRTTVSELLDYLELDLGYSLFDRSSRPFGVTERGSLLYRQARLFLHEAQAFSQIAQQQEKNPPRTMTLSYDIFTPRTVLSTLASRLYQQGCRLNLCYQDRQQAEAALAEGSVDIALYQAVNKAVGERFKWRGVGSVELAVYASPQLFEQQPVSLLKLASCHQIIPNMALDLAVAQRVQIADRVQYVNDMAMLELLLANGQGWALLPVHIMAGQRSNIIRIETEMGSGGLVCPMVAIWVPGRVGHPLRQRLPDLIAELFARA</sequence>
<feature type="domain" description="HTH lysR-type" evidence="5">
    <location>
        <begin position="11"/>
        <end position="68"/>
    </location>
</feature>
<keyword evidence="3" id="KW-0238">DNA-binding</keyword>
<dbReference type="InterPro" id="IPR036390">
    <property type="entry name" value="WH_DNA-bd_sf"/>
</dbReference>
<dbReference type="Gene3D" id="1.10.10.10">
    <property type="entry name" value="Winged helix-like DNA-binding domain superfamily/Winged helix DNA-binding domain"/>
    <property type="match status" value="1"/>
</dbReference>
<evidence type="ECO:0000313" key="6">
    <source>
        <dbReference type="EMBL" id="CAO95171.1"/>
    </source>
</evidence>
<keyword evidence="2" id="KW-0805">Transcription regulation</keyword>
<dbReference type="HOGENOM" id="CLU_039613_35_0_6"/>
<dbReference type="Pfam" id="PF03466">
    <property type="entry name" value="LysR_substrate"/>
    <property type="match status" value="1"/>
</dbReference>
<name>B2VI91_ERWT9</name>
<dbReference type="Pfam" id="PF00126">
    <property type="entry name" value="HTH_1"/>
    <property type="match status" value="1"/>
</dbReference>
<proteinExistence type="inferred from homology"/>
<evidence type="ECO:0000259" key="5">
    <source>
        <dbReference type="PROSITE" id="PS50931"/>
    </source>
</evidence>
<dbReference type="Gene3D" id="3.40.190.290">
    <property type="match status" value="1"/>
</dbReference>
<dbReference type="Proteomes" id="UP000001726">
    <property type="component" value="Chromosome"/>
</dbReference>
<keyword evidence="7" id="KW-1185">Reference proteome</keyword>
<dbReference type="eggNOG" id="COG0583">
    <property type="taxonomic scope" value="Bacteria"/>
</dbReference>
<comment type="similarity">
    <text evidence="1">Belongs to the LysR transcriptional regulatory family.</text>
</comment>
<dbReference type="GO" id="GO:0003677">
    <property type="term" value="F:DNA binding"/>
    <property type="evidence" value="ECO:0007669"/>
    <property type="project" value="UniProtKB-KW"/>
</dbReference>
<gene>
    <name evidence="6" type="ordered locus">ETA_01250</name>
</gene>
<evidence type="ECO:0000256" key="1">
    <source>
        <dbReference type="ARBA" id="ARBA00009437"/>
    </source>
</evidence>
<evidence type="ECO:0000313" key="7">
    <source>
        <dbReference type="Proteomes" id="UP000001726"/>
    </source>
</evidence>
<evidence type="ECO:0000256" key="3">
    <source>
        <dbReference type="ARBA" id="ARBA00023125"/>
    </source>
</evidence>
<dbReference type="KEGG" id="eta:ETA_01250"/>
<dbReference type="PROSITE" id="PS50931">
    <property type="entry name" value="HTH_LYSR"/>
    <property type="match status" value="1"/>
</dbReference>
<protein>
    <submittedName>
        <fullName evidence="6">Regulatory protein, LysR</fullName>
    </submittedName>
</protein>
<evidence type="ECO:0000256" key="4">
    <source>
        <dbReference type="ARBA" id="ARBA00023163"/>
    </source>
</evidence>
<dbReference type="InterPro" id="IPR050176">
    <property type="entry name" value="LTTR"/>
</dbReference>
<dbReference type="InterPro" id="IPR000847">
    <property type="entry name" value="LysR_HTH_N"/>
</dbReference>
<dbReference type="AlphaFoldDB" id="B2VI91"/>
<organism evidence="6 7">
    <name type="scientific">Erwinia tasmaniensis (strain DSM 17950 / CFBP 7177 / CIP 109463 / NCPPB 4357 / Et1/99)</name>
    <dbReference type="NCBI Taxonomy" id="465817"/>
    <lineage>
        <taxon>Bacteria</taxon>
        <taxon>Pseudomonadati</taxon>
        <taxon>Pseudomonadota</taxon>
        <taxon>Gammaproteobacteria</taxon>
        <taxon>Enterobacterales</taxon>
        <taxon>Erwiniaceae</taxon>
        <taxon>Erwinia</taxon>
    </lineage>
</organism>
<dbReference type="PANTHER" id="PTHR30579">
    <property type="entry name" value="TRANSCRIPTIONAL REGULATOR"/>
    <property type="match status" value="1"/>
</dbReference>
<accession>B2VI91</accession>
<dbReference type="InterPro" id="IPR036388">
    <property type="entry name" value="WH-like_DNA-bd_sf"/>
</dbReference>
<dbReference type="SUPFAM" id="SSF53850">
    <property type="entry name" value="Periplasmic binding protein-like II"/>
    <property type="match status" value="1"/>
</dbReference>
<dbReference type="InterPro" id="IPR005119">
    <property type="entry name" value="LysR_subst-bd"/>
</dbReference>
<keyword evidence="4" id="KW-0804">Transcription</keyword>
<dbReference type="EMBL" id="CU468135">
    <property type="protein sequence ID" value="CAO95171.1"/>
    <property type="molecule type" value="Genomic_DNA"/>
</dbReference>
<dbReference type="GO" id="GO:0003700">
    <property type="term" value="F:DNA-binding transcription factor activity"/>
    <property type="evidence" value="ECO:0007669"/>
    <property type="project" value="InterPro"/>
</dbReference>